<name>A0A2U0TIY2_9BACT</name>
<evidence type="ECO:0000313" key="2">
    <source>
        <dbReference type="Proteomes" id="UP000245870"/>
    </source>
</evidence>
<dbReference type="EMBL" id="QENY01000042">
    <property type="protein sequence ID" value="PVX43550.1"/>
    <property type="molecule type" value="Genomic_DNA"/>
</dbReference>
<gene>
    <name evidence="1" type="ORF">C7379_1422</name>
</gene>
<proteinExistence type="predicted"/>
<dbReference type="OrthoDB" id="1222728at2"/>
<evidence type="ECO:0000313" key="1">
    <source>
        <dbReference type="EMBL" id="PVX43550.1"/>
    </source>
</evidence>
<dbReference type="Proteomes" id="UP000245870">
    <property type="component" value="Unassembled WGS sequence"/>
</dbReference>
<sequence length="343" mass="39693">MAKTGIHIKRANVGSVEAHNKRTKGYIEGLKKAGVNIYFFQELSHNNRSWVNPRYKGKTCEQLFKDMIEEYKKLHKKHQAPSLKDRTMTNKKTGKEYTVAGWSPIREGVVPIKEDTKLSDFKPIEEWARGKGLDVVRIDMHHDEGYKDEETGNIKFNHHAHIVFDWLDHQTGKTLKLNEQDMSELQDVVAKALDMERGESKAKTGAEHRDVEQQRIHADKLRIKMAEQKMQRMKTSLLDLSNSMFGSNYYDQDDYKEMSFEEVVNLWEEYVNEMKNEALKAQQTLYAKKKELEEVGFMLSKAKKEINTINSTLESKKGACSSNTQTAKANCLAHNRRDNMTES</sequence>
<dbReference type="RefSeq" id="WP_133241904.1">
    <property type="nucleotide sequence ID" value="NZ_QENY01000042.1"/>
</dbReference>
<evidence type="ECO:0008006" key="3">
    <source>
        <dbReference type="Google" id="ProtNLM"/>
    </source>
</evidence>
<protein>
    <recommendedName>
        <fullName evidence="3">Plasmid recombination enzyme</fullName>
    </recommendedName>
</protein>
<accession>A0A2U0TIY2</accession>
<comment type="caution">
    <text evidence="1">The sequence shown here is derived from an EMBL/GenBank/DDBJ whole genome shotgun (WGS) entry which is preliminary data.</text>
</comment>
<organism evidence="1 2">
    <name type="scientific">Hallella colorans</name>
    <dbReference type="NCBI Taxonomy" id="1703337"/>
    <lineage>
        <taxon>Bacteria</taxon>
        <taxon>Pseudomonadati</taxon>
        <taxon>Bacteroidota</taxon>
        <taxon>Bacteroidia</taxon>
        <taxon>Bacteroidales</taxon>
        <taxon>Prevotellaceae</taxon>
        <taxon>Hallella</taxon>
    </lineage>
</organism>
<keyword evidence="2" id="KW-1185">Reference proteome</keyword>
<dbReference type="AlphaFoldDB" id="A0A2U0TIY2"/>
<reference evidence="1 2" key="1">
    <citation type="submission" date="2018-05" db="EMBL/GenBank/DDBJ databases">
        <title>Genomic Encyclopedia of Type Strains, Phase IV (KMG-IV): sequencing the most valuable type-strain genomes for metagenomic binning, comparative biology and taxonomic classification.</title>
        <authorList>
            <person name="Goeker M."/>
        </authorList>
    </citation>
    <scope>NUCLEOTIDE SEQUENCE [LARGE SCALE GENOMIC DNA]</scope>
    <source>
        <strain evidence="1 2">DSM 100333</strain>
    </source>
</reference>